<evidence type="ECO:0000256" key="4">
    <source>
        <dbReference type="ARBA" id="ARBA00022496"/>
    </source>
</evidence>
<evidence type="ECO:0000256" key="1">
    <source>
        <dbReference type="ARBA" id="ARBA00004571"/>
    </source>
</evidence>
<keyword evidence="9 13" id="KW-0798">TonB box</keyword>
<name>D0MDT6_RHOM4</name>
<sequence length="893" mass="97107">MPHMLMRLWLLAALVLLPGLAAAQSTATLQGRVTDAESGEPLPGANVVLYRAGETTAFRGAATDLEGRYRLEDLPAGTYEVVARFVGYAEAQRTVTLTAGATVTVDLALAPVELGLNPVVVTASRRQEKVLESPASISVLDARDLEQTATHATAAALRYTPGVDISQSSLNRFQVSLRGFNSVFVAKTYALVDYRQATTPSLAINEFSSMPIAPIDLARIEVVRGPNSALYGAGVEQGVIHFITKDPLTYPGTSVMLGGGERSIIQGALRHAGVIDDRLGYKIVGYYSQGEDWKLDPNDPHDRELLEAIHPRWGGRDYDTWQGYVYGTLQYRLGPQTTLTASGGYSSIKQMVLANTGENATDNFANYFGQLRLQAGGFFGQVFYTQNDAGNTHFVRTPVEVYEKSFLMAAQAQYSFSVLDDRQSFIVGADYRRTVPRTGGTIHGRFEGRDETNEVGGYVQSETRLTEQLDVVLAGRLDYDDVIQKTQFSPRVALVFKPSPTHSFRTTYNRAFTTPPGVNLFLDLFIEDRGPFGVRGVGAVDGWTFPSQVQTSSFIPGIRAWPGVGIPLAVAYQAVTAGLTAEGAPLAALRSLLLSKASQIQGFSSGLMVSTAGEVLTSLEKVPAARQTITNSYELGYKGLFANQLLVTIDLYYTRKKNFISELQPFTPLVVAPGVAGDLAAAIMNAFTDEELAAYGLDRQTLAGIYQQAAASLAANPIGLIEPVENFDPNRKPELLLTYVNFGDVDYYGADVAVQWTPNARWALFGNFSWVSDNFFDDEELGEPGTGREISMNAPRYKVAGGVEYTDPSGLSVNLAGRYVDKFEVRSGIFSGTVDSYFLLDLGLGYDLRGLTPGLRIDVLAQNVLNNEHREYIGAPKMGRLITTRLTYTVGGR</sequence>
<evidence type="ECO:0000256" key="7">
    <source>
        <dbReference type="ARBA" id="ARBA00023004"/>
    </source>
</evidence>
<dbReference type="InterPro" id="IPR012910">
    <property type="entry name" value="Plug_dom"/>
</dbReference>
<evidence type="ECO:0000313" key="17">
    <source>
        <dbReference type="EMBL" id="ACY49080.1"/>
    </source>
</evidence>
<evidence type="ECO:0000259" key="16">
    <source>
        <dbReference type="Pfam" id="PF07715"/>
    </source>
</evidence>
<keyword evidence="18" id="KW-1185">Reference proteome</keyword>
<dbReference type="Gene3D" id="2.170.130.10">
    <property type="entry name" value="TonB-dependent receptor, plug domain"/>
    <property type="match status" value="1"/>
</dbReference>
<evidence type="ECO:0000259" key="15">
    <source>
        <dbReference type="Pfam" id="PF00593"/>
    </source>
</evidence>
<dbReference type="Proteomes" id="UP000002221">
    <property type="component" value="Chromosome"/>
</dbReference>
<evidence type="ECO:0000313" key="18">
    <source>
        <dbReference type="Proteomes" id="UP000002221"/>
    </source>
</evidence>
<evidence type="ECO:0000256" key="10">
    <source>
        <dbReference type="ARBA" id="ARBA00023136"/>
    </source>
</evidence>
<evidence type="ECO:0000256" key="2">
    <source>
        <dbReference type="ARBA" id="ARBA00022448"/>
    </source>
</evidence>
<comment type="similarity">
    <text evidence="12 13">Belongs to the TonB-dependent receptor family.</text>
</comment>
<gene>
    <name evidence="17" type="ordered locus">Rmar_2201</name>
</gene>
<evidence type="ECO:0000256" key="9">
    <source>
        <dbReference type="ARBA" id="ARBA00023077"/>
    </source>
</evidence>
<dbReference type="Pfam" id="PF07715">
    <property type="entry name" value="Plug"/>
    <property type="match status" value="1"/>
</dbReference>
<reference evidence="17 18" key="1">
    <citation type="journal article" date="2009" name="Stand. Genomic Sci.">
        <title>Complete genome sequence of Rhodothermus marinus type strain (R-10).</title>
        <authorList>
            <person name="Nolan M."/>
            <person name="Tindall B.J."/>
            <person name="Pomrenke H."/>
            <person name="Lapidus A."/>
            <person name="Copeland A."/>
            <person name="Glavina Del Rio T."/>
            <person name="Lucas S."/>
            <person name="Chen F."/>
            <person name="Tice H."/>
            <person name="Cheng J.F."/>
            <person name="Saunders E."/>
            <person name="Han C."/>
            <person name="Bruce D."/>
            <person name="Goodwin L."/>
            <person name="Chain P."/>
            <person name="Pitluck S."/>
            <person name="Ovchinikova G."/>
            <person name="Pati A."/>
            <person name="Ivanova N."/>
            <person name="Mavromatis K."/>
            <person name="Chen A."/>
            <person name="Palaniappan K."/>
            <person name="Land M."/>
            <person name="Hauser L."/>
            <person name="Chang Y.J."/>
            <person name="Jeffries C.D."/>
            <person name="Brettin T."/>
            <person name="Goker M."/>
            <person name="Bristow J."/>
            <person name="Eisen J.A."/>
            <person name="Markowitz V."/>
            <person name="Hugenholtz P."/>
            <person name="Kyrpides N.C."/>
            <person name="Klenk H.P."/>
            <person name="Detter J.C."/>
        </authorList>
    </citation>
    <scope>NUCLEOTIDE SEQUENCE [LARGE SCALE GENOMIC DNA]</scope>
    <source>
        <strain evidence="18">ATCC 43812 / DSM 4252 / R-10</strain>
    </source>
</reference>
<dbReference type="RefSeq" id="WP_012844690.1">
    <property type="nucleotide sequence ID" value="NC_013501.1"/>
</dbReference>
<keyword evidence="2 12" id="KW-0813">Transport</keyword>
<keyword evidence="7" id="KW-0408">Iron</keyword>
<keyword evidence="8" id="KW-0406">Ion transport</keyword>
<evidence type="ECO:0000256" key="8">
    <source>
        <dbReference type="ARBA" id="ARBA00023065"/>
    </source>
</evidence>
<dbReference type="InterPro" id="IPR039426">
    <property type="entry name" value="TonB-dep_rcpt-like"/>
</dbReference>
<dbReference type="EMBL" id="CP001807">
    <property type="protein sequence ID" value="ACY49080.1"/>
    <property type="molecule type" value="Genomic_DNA"/>
</dbReference>
<accession>D0MDT6</accession>
<evidence type="ECO:0000256" key="5">
    <source>
        <dbReference type="ARBA" id="ARBA00022692"/>
    </source>
</evidence>
<keyword evidence="4" id="KW-0410">Iron transport</keyword>
<dbReference type="Gene3D" id="2.40.170.20">
    <property type="entry name" value="TonB-dependent receptor, beta-barrel domain"/>
    <property type="match status" value="1"/>
</dbReference>
<dbReference type="SUPFAM" id="SSF56935">
    <property type="entry name" value="Porins"/>
    <property type="match status" value="1"/>
</dbReference>
<keyword evidence="10 12" id="KW-0472">Membrane</keyword>
<dbReference type="KEGG" id="rmr:Rmar_2201"/>
<dbReference type="AlphaFoldDB" id="D0MDT6"/>
<protein>
    <submittedName>
        <fullName evidence="17">TonB-dependent receptor</fullName>
    </submittedName>
</protein>
<feature type="signal peptide" evidence="14">
    <location>
        <begin position="1"/>
        <end position="23"/>
    </location>
</feature>
<feature type="domain" description="TonB-dependent receptor-like beta-barrel" evidence="15">
    <location>
        <begin position="281"/>
        <end position="522"/>
    </location>
</feature>
<keyword evidence="17" id="KW-0675">Receptor</keyword>
<dbReference type="GO" id="GO:0015344">
    <property type="term" value="F:siderophore uptake transmembrane transporter activity"/>
    <property type="evidence" value="ECO:0007669"/>
    <property type="project" value="TreeGrafter"/>
</dbReference>
<dbReference type="STRING" id="518766.Rmar_2201"/>
<dbReference type="SUPFAM" id="SSF49452">
    <property type="entry name" value="Starch-binding domain-like"/>
    <property type="match status" value="1"/>
</dbReference>
<keyword evidence="11 12" id="KW-0998">Cell outer membrane</keyword>
<organism evidence="17 18">
    <name type="scientific">Rhodothermus marinus (strain ATCC 43812 / DSM 4252 / R-10)</name>
    <name type="common">Rhodothermus obamensis</name>
    <dbReference type="NCBI Taxonomy" id="518766"/>
    <lineage>
        <taxon>Bacteria</taxon>
        <taxon>Pseudomonadati</taxon>
        <taxon>Rhodothermota</taxon>
        <taxon>Rhodothermia</taxon>
        <taxon>Rhodothermales</taxon>
        <taxon>Rhodothermaceae</taxon>
        <taxon>Rhodothermus</taxon>
    </lineage>
</organism>
<dbReference type="InterPro" id="IPR000531">
    <property type="entry name" value="Beta-barrel_TonB"/>
</dbReference>
<proteinExistence type="inferred from homology"/>
<dbReference type="GO" id="GO:0030246">
    <property type="term" value="F:carbohydrate binding"/>
    <property type="evidence" value="ECO:0007669"/>
    <property type="project" value="InterPro"/>
</dbReference>
<dbReference type="GO" id="GO:0009279">
    <property type="term" value="C:cell outer membrane"/>
    <property type="evidence" value="ECO:0007669"/>
    <property type="project" value="UniProtKB-SubCell"/>
</dbReference>
<dbReference type="OrthoDB" id="1109239at2"/>
<feature type="domain" description="TonB-dependent receptor-like beta-barrel" evidence="15">
    <location>
        <begin position="630"/>
        <end position="863"/>
    </location>
</feature>
<dbReference type="InterPro" id="IPR036942">
    <property type="entry name" value="Beta-barrel_TonB_sf"/>
</dbReference>
<keyword evidence="6 14" id="KW-0732">Signal</keyword>
<feature type="chain" id="PRO_5003011255" evidence="14">
    <location>
        <begin position="24"/>
        <end position="893"/>
    </location>
</feature>
<evidence type="ECO:0000256" key="14">
    <source>
        <dbReference type="SAM" id="SignalP"/>
    </source>
</evidence>
<evidence type="ECO:0000256" key="11">
    <source>
        <dbReference type="ARBA" id="ARBA00023237"/>
    </source>
</evidence>
<evidence type="ECO:0000256" key="13">
    <source>
        <dbReference type="RuleBase" id="RU003357"/>
    </source>
</evidence>
<dbReference type="InterPro" id="IPR013784">
    <property type="entry name" value="Carb-bd-like_fold"/>
</dbReference>
<dbReference type="eggNOG" id="COG4771">
    <property type="taxonomic scope" value="Bacteria"/>
</dbReference>
<keyword evidence="3 12" id="KW-1134">Transmembrane beta strand</keyword>
<dbReference type="Pfam" id="PF13620">
    <property type="entry name" value="CarboxypepD_reg"/>
    <property type="match status" value="1"/>
</dbReference>
<dbReference type="Pfam" id="PF00593">
    <property type="entry name" value="TonB_dep_Rec_b-barrel"/>
    <property type="match status" value="2"/>
</dbReference>
<dbReference type="PANTHER" id="PTHR32552">
    <property type="entry name" value="FERRICHROME IRON RECEPTOR-RELATED"/>
    <property type="match status" value="1"/>
</dbReference>
<dbReference type="InterPro" id="IPR037066">
    <property type="entry name" value="Plug_dom_sf"/>
</dbReference>
<evidence type="ECO:0000256" key="3">
    <source>
        <dbReference type="ARBA" id="ARBA00022452"/>
    </source>
</evidence>
<feature type="domain" description="TonB-dependent receptor plug" evidence="16">
    <location>
        <begin position="130"/>
        <end position="238"/>
    </location>
</feature>
<dbReference type="PROSITE" id="PS52016">
    <property type="entry name" value="TONB_DEPENDENT_REC_3"/>
    <property type="match status" value="1"/>
</dbReference>
<comment type="subcellular location">
    <subcellularLocation>
        <location evidence="1 12">Cell outer membrane</location>
        <topology evidence="1 12">Multi-pass membrane protein</topology>
    </subcellularLocation>
</comment>
<dbReference type="PANTHER" id="PTHR32552:SF68">
    <property type="entry name" value="FERRICHROME OUTER MEMBRANE TRANSPORTER_PHAGE RECEPTOR"/>
    <property type="match status" value="1"/>
</dbReference>
<dbReference type="Gene3D" id="2.60.40.1120">
    <property type="entry name" value="Carboxypeptidase-like, regulatory domain"/>
    <property type="match status" value="1"/>
</dbReference>
<evidence type="ECO:0000256" key="6">
    <source>
        <dbReference type="ARBA" id="ARBA00022729"/>
    </source>
</evidence>
<evidence type="ECO:0000256" key="12">
    <source>
        <dbReference type="PROSITE-ProRule" id="PRU01360"/>
    </source>
</evidence>
<dbReference type="HOGENOM" id="CLU_015276_0_0_10"/>
<keyword evidence="5 12" id="KW-0812">Transmembrane</keyword>